<dbReference type="InterPro" id="IPR004794">
    <property type="entry name" value="Eubact_RibD"/>
</dbReference>
<feature type="binding site" evidence="17">
    <location>
        <position position="50"/>
    </location>
    <ligand>
        <name>Zn(2+)</name>
        <dbReference type="ChEBI" id="CHEBI:29105"/>
        <note>catalytic</note>
    </ligand>
</feature>
<dbReference type="Pfam" id="PF00383">
    <property type="entry name" value="dCMP_cyt_deam_1"/>
    <property type="match status" value="1"/>
</dbReference>
<feature type="binding site" evidence="16">
    <location>
        <position position="206"/>
    </location>
    <ligand>
        <name>substrate</name>
    </ligand>
</feature>
<evidence type="ECO:0000256" key="11">
    <source>
        <dbReference type="ARBA" id="ARBA00023268"/>
    </source>
</evidence>
<feature type="binding site" evidence="16">
    <location>
        <position position="199"/>
    </location>
    <ligand>
        <name>NADP(+)</name>
        <dbReference type="ChEBI" id="CHEBI:58349"/>
    </ligand>
</feature>
<evidence type="ECO:0000256" key="7">
    <source>
        <dbReference type="ARBA" id="ARBA00022723"/>
    </source>
</evidence>
<dbReference type="AlphaFoldDB" id="A0A5J4L2S0"/>
<dbReference type="NCBIfam" id="TIGR00326">
    <property type="entry name" value="eubact_ribD"/>
    <property type="match status" value="1"/>
</dbReference>
<dbReference type="GO" id="GO:0050661">
    <property type="term" value="F:NADP binding"/>
    <property type="evidence" value="ECO:0007669"/>
    <property type="project" value="InterPro"/>
</dbReference>
<dbReference type="GO" id="GO:0008703">
    <property type="term" value="F:5-amino-6-(5-phosphoribosylamino)uracil reductase activity"/>
    <property type="evidence" value="ECO:0007669"/>
    <property type="project" value="UniProtKB-EC"/>
</dbReference>
<dbReference type="PANTHER" id="PTHR38011">
    <property type="entry name" value="DIHYDROFOLATE REDUCTASE FAMILY PROTEIN (AFU_ORTHOLOGUE AFUA_8G06820)"/>
    <property type="match status" value="1"/>
</dbReference>
<feature type="domain" description="CMP/dCMP-type deaminase" evidence="18">
    <location>
        <begin position="1"/>
        <end position="112"/>
    </location>
</feature>
<dbReference type="PROSITE" id="PS00903">
    <property type="entry name" value="CYT_DCMP_DEAMINASES_1"/>
    <property type="match status" value="1"/>
</dbReference>
<sequence>MDDTEAMQQALLCAARVEGRTSPRPPVGAVVVRANTIVGQGATAPPYGPHAEVEALLAAGSAAQGATLYVSLEPCCVTIHTPPCTDAIIAAGIKRVVIGTLDPNPQMSGRGQAKLRAVGIETTCLNLEQARELVRPFATFITRQRPYVTAKWAMTLDGKLASGHGDAHWISGSESRAWVHDLRDRVDAIMIGSQTASHDDPQLTVRLAASPGAISRTTRTGPLRVVMATHGQLPAGLQLLQARLAGGTWFIVGDDCTPDQYHWLEDCGAGVHTVAVDAQGHVDLAAALQLLAQQGYMHVLIEGGSQLLGSAFDARCVDRVAAFIAPKIIGGATAPHPLAAPAWVSCPKPGSFLIVRHTCLVRISLLLVMSIIQKKVKYTYI</sequence>
<dbReference type="NCBIfam" id="TIGR00227">
    <property type="entry name" value="ribD_Cterm"/>
    <property type="match status" value="1"/>
</dbReference>
<dbReference type="SUPFAM" id="SSF53927">
    <property type="entry name" value="Cytidine deaminase-like"/>
    <property type="match status" value="1"/>
</dbReference>
<feature type="binding site" evidence="16">
    <location>
        <position position="229"/>
    </location>
    <ligand>
        <name>NADP(+)</name>
        <dbReference type="ChEBI" id="CHEBI:58349"/>
    </ligand>
</feature>
<dbReference type="Gene3D" id="3.40.430.10">
    <property type="entry name" value="Dihydrofolate Reductase, subunit A"/>
    <property type="match status" value="1"/>
</dbReference>
<evidence type="ECO:0000256" key="2">
    <source>
        <dbReference type="ARBA" id="ARBA00004882"/>
    </source>
</evidence>
<proteinExistence type="inferred from homology"/>
<keyword evidence="11" id="KW-0511">Multifunctional enzyme</keyword>
<dbReference type="Pfam" id="PF01872">
    <property type="entry name" value="RibD_C"/>
    <property type="match status" value="1"/>
</dbReference>
<dbReference type="InterPro" id="IPR016192">
    <property type="entry name" value="APOBEC/CMP_deaminase_Zn-bd"/>
</dbReference>
<feature type="active site" description="Proton donor" evidence="15">
    <location>
        <position position="52"/>
    </location>
</feature>
<comment type="catalytic activity">
    <reaction evidence="13 14">
        <text>2,5-diamino-6-hydroxy-4-(5-phosphoribosylamino)-pyrimidine + H2O + H(+) = 5-amino-6-(5-phospho-D-ribosylamino)uracil + NH4(+)</text>
        <dbReference type="Rhea" id="RHEA:21868"/>
        <dbReference type="ChEBI" id="CHEBI:15377"/>
        <dbReference type="ChEBI" id="CHEBI:15378"/>
        <dbReference type="ChEBI" id="CHEBI:28938"/>
        <dbReference type="ChEBI" id="CHEBI:58453"/>
        <dbReference type="ChEBI" id="CHEBI:58614"/>
        <dbReference type="EC" id="3.5.4.26"/>
    </reaction>
</comment>
<feature type="binding site" evidence="16">
    <location>
        <position position="153"/>
    </location>
    <ligand>
        <name>NADP(+)</name>
        <dbReference type="ChEBI" id="CHEBI:58349"/>
    </ligand>
</feature>
<dbReference type="RefSeq" id="WP_233097985.1">
    <property type="nucleotide sequence ID" value="NZ_BKZW01000004.1"/>
</dbReference>
<comment type="similarity">
    <text evidence="5 14">In the C-terminal section; belongs to the HTP reductase family.</text>
</comment>
<dbReference type="GO" id="GO:0008270">
    <property type="term" value="F:zinc ion binding"/>
    <property type="evidence" value="ECO:0007669"/>
    <property type="project" value="InterPro"/>
</dbReference>
<evidence type="ECO:0000256" key="17">
    <source>
        <dbReference type="PIRSR" id="PIRSR006769-3"/>
    </source>
</evidence>
<protein>
    <recommendedName>
        <fullName evidence="14">Riboflavin biosynthesis protein RibD</fullName>
    </recommendedName>
    <domain>
        <recommendedName>
            <fullName evidence="14">Diaminohydroxyphosphoribosylaminopyrimidine deaminase</fullName>
            <shortName evidence="14">DRAP deaminase</shortName>
            <ecNumber evidence="14">3.5.4.26</ecNumber>
        </recommendedName>
        <alternativeName>
            <fullName evidence="14">Riboflavin-specific deaminase</fullName>
        </alternativeName>
    </domain>
    <domain>
        <recommendedName>
            <fullName evidence="14">5-amino-6-(5-phosphoribosylamino)uracil reductase</fullName>
            <ecNumber evidence="14">1.1.1.193</ecNumber>
        </recommendedName>
        <alternativeName>
            <fullName evidence="14">HTP reductase</fullName>
        </alternativeName>
    </domain>
</protein>
<keyword evidence="10 14" id="KW-0560">Oxidoreductase</keyword>
<dbReference type="SUPFAM" id="SSF53597">
    <property type="entry name" value="Dihydrofolate reductase-like"/>
    <property type="match status" value="1"/>
</dbReference>
<comment type="catalytic activity">
    <reaction evidence="12 14">
        <text>5-amino-6-(5-phospho-D-ribitylamino)uracil + NADP(+) = 5-amino-6-(5-phospho-D-ribosylamino)uracil + NADPH + H(+)</text>
        <dbReference type="Rhea" id="RHEA:17845"/>
        <dbReference type="ChEBI" id="CHEBI:15378"/>
        <dbReference type="ChEBI" id="CHEBI:57783"/>
        <dbReference type="ChEBI" id="CHEBI:58349"/>
        <dbReference type="ChEBI" id="CHEBI:58421"/>
        <dbReference type="ChEBI" id="CHEBI:58453"/>
        <dbReference type="EC" id="1.1.1.193"/>
    </reaction>
</comment>
<comment type="pathway">
    <text evidence="3 14">Cofactor biosynthesis; riboflavin biosynthesis; 5-amino-6-(D-ribitylamino)uracil from GTP: step 3/4.</text>
</comment>
<dbReference type="InterPro" id="IPR016193">
    <property type="entry name" value="Cytidine_deaminase-like"/>
</dbReference>
<evidence type="ECO:0000256" key="3">
    <source>
        <dbReference type="ARBA" id="ARBA00004910"/>
    </source>
</evidence>
<comment type="cofactor">
    <cofactor evidence="14 17">
        <name>Zn(2+)</name>
        <dbReference type="ChEBI" id="CHEBI:29105"/>
    </cofactor>
    <text evidence="14 17">Binds 1 zinc ion.</text>
</comment>
<dbReference type="CDD" id="cd01284">
    <property type="entry name" value="Riboflavin_deaminase-reductase"/>
    <property type="match status" value="1"/>
</dbReference>
<dbReference type="GO" id="GO:0008835">
    <property type="term" value="F:diaminohydroxyphosphoribosylaminopyrimidine deaminase activity"/>
    <property type="evidence" value="ECO:0007669"/>
    <property type="project" value="UniProtKB-EC"/>
</dbReference>
<dbReference type="InterPro" id="IPR011549">
    <property type="entry name" value="RibD_C"/>
</dbReference>
<dbReference type="EMBL" id="BKZW01000004">
    <property type="protein sequence ID" value="GER91766.1"/>
    <property type="molecule type" value="Genomic_DNA"/>
</dbReference>
<dbReference type="InterPro" id="IPR002125">
    <property type="entry name" value="CMP_dCMP_dom"/>
</dbReference>
<dbReference type="Proteomes" id="UP000326912">
    <property type="component" value="Unassembled WGS sequence"/>
</dbReference>
<dbReference type="UniPathway" id="UPA00275">
    <property type="reaction ID" value="UER00401"/>
</dbReference>
<keyword evidence="20" id="KW-1185">Reference proteome</keyword>
<evidence type="ECO:0000256" key="6">
    <source>
        <dbReference type="ARBA" id="ARBA00022619"/>
    </source>
</evidence>
<dbReference type="InterPro" id="IPR050765">
    <property type="entry name" value="Riboflavin_Biosynth_HTPR"/>
</dbReference>
<dbReference type="PANTHER" id="PTHR38011:SF7">
    <property type="entry name" value="2,5-DIAMINO-6-RIBOSYLAMINO-4(3H)-PYRIMIDINONE 5'-PHOSPHATE REDUCTASE"/>
    <property type="match status" value="1"/>
</dbReference>
<dbReference type="InterPro" id="IPR024072">
    <property type="entry name" value="DHFR-like_dom_sf"/>
</dbReference>
<evidence type="ECO:0000313" key="20">
    <source>
        <dbReference type="Proteomes" id="UP000326912"/>
    </source>
</evidence>
<feature type="binding site" evidence="16">
    <location>
        <position position="195"/>
    </location>
    <ligand>
        <name>NADP(+)</name>
        <dbReference type="ChEBI" id="CHEBI:58349"/>
    </ligand>
</feature>
<evidence type="ECO:0000256" key="14">
    <source>
        <dbReference type="PIRNR" id="PIRNR006769"/>
    </source>
</evidence>
<comment type="similarity">
    <text evidence="4 14">In the N-terminal section; belongs to the cytidine and deoxycytidylate deaminase family.</text>
</comment>
<evidence type="ECO:0000259" key="18">
    <source>
        <dbReference type="PROSITE" id="PS51747"/>
    </source>
</evidence>
<feature type="binding site" evidence="16">
    <location>
        <begin position="304"/>
        <end position="310"/>
    </location>
    <ligand>
        <name>NADP(+)</name>
        <dbReference type="ChEBI" id="CHEBI:58349"/>
    </ligand>
</feature>
<keyword evidence="9 14" id="KW-0521">NADP</keyword>
<dbReference type="PIRSF" id="PIRSF006769">
    <property type="entry name" value="RibD"/>
    <property type="match status" value="1"/>
</dbReference>
<dbReference type="InterPro" id="IPR002734">
    <property type="entry name" value="RibDG_C"/>
</dbReference>
<comment type="caution">
    <text evidence="19">The sequence shown here is derived from an EMBL/GenBank/DDBJ whole genome shotgun (WGS) entry which is preliminary data.</text>
</comment>
<keyword evidence="6 14" id="KW-0686">Riboflavin biosynthesis</keyword>
<evidence type="ECO:0000256" key="12">
    <source>
        <dbReference type="ARBA" id="ARBA00049861"/>
    </source>
</evidence>
<dbReference type="GO" id="GO:0009231">
    <property type="term" value="P:riboflavin biosynthetic process"/>
    <property type="evidence" value="ECO:0007669"/>
    <property type="project" value="UniProtKB-UniPathway"/>
</dbReference>
<evidence type="ECO:0000256" key="1">
    <source>
        <dbReference type="ARBA" id="ARBA00002151"/>
    </source>
</evidence>
<feature type="binding site" evidence="16">
    <location>
        <position position="183"/>
    </location>
    <ligand>
        <name>substrate</name>
    </ligand>
</feature>
<gene>
    <name evidence="19" type="ORF">KDW_59280</name>
</gene>
<feature type="binding site" evidence="16">
    <location>
        <position position="169"/>
    </location>
    <ligand>
        <name>NADP(+)</name>
        <dbReference type="ChEBI" id="CHEBI:58349"/>
    </ligand>
</feature>
<name>A0A5J4L2S0_9CHLR</name>
<organism evidence="19 20">
    <name type="scientific">Dictyobacter vulcani</name>
    <dbReference type="NCBI Taxonomy" id="2607529"/>
    <lineage>
        <taxon>Bacteria</taxon>
        <taxon>Bacillati</taxon>
        <taxon>Chloroflexota</taxon>
        <taxon>Ktedonobacteria</taxon>
        <taxon>Ktedonobacterales</taxon>
        <taxon>Dictyobacteraceae</taxon>
        <taxon>Dictyobacter</taxon>
    </lineage>
</organism>
<dbReference type="Gene3D" id="3.40.140.10">
    <property type="entry name" value="Cytidine Deaminase, domain 2"/>
    <property type="match status" value="1"/>
</dbReference>
<evidence type="ECO:0000256" key="13">
    <source>
        <dbReference type="ARBA" id="ARBA00049886"/>
    </source>
</evidence>
<evidence type="ECO:0000256" key="16">
    <source>
        <dbReference type="PIRSR" id="PIRSR006769-2"/>
    </source>
</evidence>
<dbReference type="EC" id="1.1.1.193" evidence="14"/>
<feature type="binding site" evidence="16">
    <location>
        <position position="302"/>
    </location>
    <ligand>
        <name>substrate</name>
    </ligand>
</feature>
<accession>A0A5J4L2S0</accession>
<feature type="binding site" evidence="17">
    <location>
        <position position="75"/>
    </location>
    <ligand>
        <name>Zn(2+)</name>
        <dbReference type="ChEBI" id="CHEBI:29105"/>
        <note>catalytic</note>
    </ligand>
</feature>
<comment type="pathway">
    <text evidence="2 14">Cofactor biosynthesis; riboflavin biosynthesis; 5-amino-6-(D-ribitylamino)uracil from GTP: step 2/4.</text>
</comment>
<reference evidence="19 20" key="1">
    <citation type="submission" date="2019-10" db="EMBL/GenBank/DDBJ databases">
        <title>Dictyobacter vulcani sp. nov., within the class Ktedonobacteria, isolated from soil of volcanic Mt. Zao.</title>
        <authorList>
            <person name="Zheng Y."/>
            <person name="Wang C.M."/>
            <person name="Sakai Y."/>
            <person name="Abe K."/>
            <person name="Yokota A."/>
            <person name="Yabe S."/>
        </authorList>
    </citation>
    <scope>NUCLEOTIDE SEQUENCE [LARGE SCALE GENOMIC DNA]</scope>
    <source>
        <strain evidence="19 20">W12</strain>
    </source>
</reference>
<feature type="binding site" evidence="17">
    <location>
        <position position="84"/>
    </location>
    <ligand>
        <name>Zn(2+)</name>
        <dbReference type="ChEBI" id="CHEBI:29105"/>
        <note>catalytic</note>
    </ligand>
</feature>
<keyword evidence="8 14" id="KW-0862">Zinc</keyword>
<evidence type="ECO:0000256" key="9">
    <source>
        <dbReference type="ARBA" id="ARBA00022857"/>
    </source>
</evidence>
<feature type="binding site" evidence="16">
    <location>
        <position position="203"/>
    </location>
    <ligand>
        <name>substrate</name>
    </ligand>
</feature>
<evidence type="ECO:0000256" key="4">
    <source>
        <dbReference type="ARBA" id="ARBA00005259"/>
    </source>
</evidence>
<evidence type="ECO:0000256" key="10">
    <source>
        <dbReference type="ARBA" id="ARBA00023002"/>
    </source>
</evidence>
<evidence type="ECO:0000256" key="5">
    <source>
        <dbReference type="ARBA" id="ARBA00007417"/>
    </source>
</evidence>
<evidence type="ECO:0000313" key="19">
    <source>
        <dbReference type="EMBL" id="GER91766.1"/>
    </source>
</evidence>
<keyword evidence="14" id="KW-0378">Hydrolase</keyword>
<evidence type="ECO:0000256" key="8">
    <source>
        <dbReference type="ARBA" id="ARBA00022833"/>
    </source>
</evidence>
<dbReference type="EC" id="3.5.4.26" evidence="14"/>
<evidence type="ECO:0000256" key="15">
    <source>
        <dbReference type="PIRSR" id="PIRSR006769-1"/>
    </source>
</evidence>
<dbReference type="PROSITE" id="PS51747">
    <property type="entry name" value="CYT_DCMP_DEAMINASES_2"/>
    <property type="match status" value="1"/>
</dbReference>
<comment type="function">
    <text evidence="1 14">Converts 2,5-diamino-6-(ribosylamino)-4(3h)-pyrimidinone 5'-phosphate into 5-amino-6-(ribosylamino)-2,4(1h,3h)-pyrimidinedione 5'-phosphate.</text>
</comment>
<keyword evidence="7 14" id="KW-0479">Metal-binding</keyword>